<accession>A0A2H0LSZ6</accession>
<feature type="compositionally biased region" description="Acidic residues" evidence="1">
    <location>
        <begin position="135"/>
        <end position="147"/>
    </location>
</feature>
<name>A0A2H0LSZ6_9BACT</name>
<evidence type="ECO:0000256" key="2">
    <source>
        <dbReference type="SAM" id="SignalP"/>
    </source>
</evidence>
<protein>
    <recommendedName>
        <fullName evidence="5">Lipoprotein</fullName>
    </recommendedName>
</protein>
<feature type="region of interest" description="Disordered" evidence="1">
    <location>
        <begin position="130"/>
        <end position="159"/>
    </location>
</feature>
<dbReference type="AlphaFoldDB" id="A0A2H0LSZ6"/>
<dbReference type="PROSITE" id="PS51257">
    <property type="entry name" value="PROKAR_LIPOPROTEIN"/>
    <property type="match status" value="1"/>
</dbReference>
<dbReference type="EMBL" id="PCVY01000004">
    <property type="protein sequence ID" value="PIQ87486.1"/>
    <property type="molecule type" value="Genomic_DNA"/>
</dbReference>
<organism evidence="3 4">
    <name type="scientific">Candidatus Abzuiibacterium crystallinum</name>
    <dbReference type="NCBI Taxonomy" id="1974748"/>
    <lineage>
        <taxon>Bacteria</taxon>
        <taxon>Pseudomonadati</taxon>
        <taxon>Candidatus Omnitrophota</taxon>
        <taxon>Candidatus Abzuiibacterium</taxon>
    </lineage>
</organism>
<keyword evidence="2" id="KW-0732">Signal</keyword>
<feature type="signal peptide" evidence="2">
    <location>
        <begin position="1"/>
        <end position="22"/>
    </location>
</feature>
<sequence length="159" mass="18243">MKKNAIVLSILFLMAVTGCVHSDILEPVQYPTYVYKQPLDLVYLKTLETVDSYEGWILNPTHKAEGYIEARNVVYGNLFDRDTQYVRFVVKPVDRDRTSLEIDLDKSRCKETVCLDMLEKIHSVIDALPKRELTEEASQEPAPEEEPMNMPPDTASAEY</sequence>
<evidence type="ECO:0000313" key="4">
    <source>
        <dbReference type="Proteomes" id="UP000230859"/>
    </source>
</evidence>
<reference evidence="3 4" key="1">
    <citation type="submission" date="2017-09" db="EMBL/GenBank/DDBJ databases">
        <title>Depth-based differentiation of microbial function through sediment-hosted aquifers and enrichment of novel symbionts in the deep terrestrial subsurface.</title>
        <authorList>
            <person name="Probst A.J."/>
            <person name="Ladd B."/>
            <person name="Jarett J.K."/>
            <person name="Geller-Mcgrath D.E."/>
            <person name="Sieber C.M."/>
            <person name="Emerson J.B."/>
            <person name="Anantharaman K."/>
            <person name="Thomas B.C."/>
            <person name="Malmstrom R."/>
            <person name="Stieglmeier M."/>
            <person name="Klingl A."/>
            <person name="Woyke T."/>
            <person name="Ryan C.M."/>
            <person name="Banfield J.F."/>
        </authorList>
    </citation>
    <scope>NUCLEOTIDE SEQUENCE [LARGE SCALE GENOMIC DNA]</scope>
    <source>
        <strain evidence="3">CG11_big_fil_rev_8_21_14_0_20_45_26</strain>
    </source>
</reference>
<evidence type="ECO:0000256" key="1">
    <source>
        <dbReference type="SAM" id="MobiDB-lite"/>
    </source>
</evidence>
<evidence type="ECO:0000313" key="3">
    <source>
        <dbReference type="EMBL" id="PIQ87486.1"/>
    </source>
</evidence>
<evidence type="ECO:0008006" key="5">
    <source>
        <dbReference type="Google" id="ProtNLM"/>
    </source>
</evidence>
<comment type="caution">
    <text evidence="3">The sequence shown here is derived from an EMBL/GenBank/DDBJ whole genome shotgun (WGS) entry which is preliminary data.</text>
</comment>
<feature type="chain" id="PRO_5013641525" description="Lipoprotein" evidence="2">
    <location>
        <begin position="23"/>
        <end position="159"/>
    </location>
</feature>
<gene>
    <name evidence="3" type="ORF">COV74_00515</name>
</gene>
<proteinExistence type="predicted"/>
<dbReference type="Proteomes" id="UP000230859">
    <property type="component" value="Unassembled WGS sequence"/>
</dbReference>